<dbReference type="InterPro" id="IPR036396">
    <property type="entry name" value="Cyt_P450_sf"/>
</dbReference>
<dbReference type="PANTHER" id="PTHR24305:SF166">
    <property type="entry name" value="CYTOCHROME P450 12A4, MITOCHONDRIAL-RELATED"/>
    <property type="match status" value="1"/>
</dbReference>
<evidence type="ECO:0000256" key="2">
    <source>
        <dbReference type="ARBA" id="ARBA00010617"/>
    </source>
</evidence>
<evidence type="ECO:0000313" key="6">
    <source>
        <dbReference type="EMBL" id="MQY22058.1"/>
    </source>
</evidence>
<dbReference type="PANTHER" id="PTHR24305">
    <property type="entry name" value="CYTOCHROME P450"/>
    <property type="match status" value="1"/>
</dbReference>
<sequence length="454" mass="50000">MSTPCPPGPRLPRLVQTLLYATARPRLLTAMSARYGEVFTLRLLPPYAEQLVVFSRPEHIREVFAGDPADMHAGEGNRVLGAVMGEHSVLLTDEAEHARARRLLMPAFAASALRGYRGLVEQIAAEHVDSWTPGATLHTLDRMNELTLEVIMRVVFGVRDPGRRELFAPRLRRIVNINPIMLFGMIWPRLQELGPWRRMRANQDALSELLYGEITRRRADPDPEGADVLSRLLAVGAGQDATDVPLSDAELRDQLVTLLLAGHETTASALSWAFHELAADPVIQDRARRAALDGDDKYLEAVLKESMRRRTVIGGAGRKLTREMTIGDWTLPGGTVVSTSILLAHRNAERHPDPERFSPERFLDGSVAPNTWLPFGGGVRRCIGAGFSLMEGTVVLREVLSRYTLSLPPGVGEEKVRIRNITHVPAGGAQVVLTARPRDDASAGPVREVSPTHT</sequence>
<name>A0A7K0D8L7_9NOCA</name>
<comment type="similarity">
    <text evidence="2 4">Belongs to the cytochrome P450 family.</text>
</comment>
<dbReference type="InterPro" id="IPR001128">
    <property type="entry name" value="Cyt_P450"/>
</dbReference>
<keyword evidence="3 4" id="KW-0479">Metal-binding</keyword>
<keyword evidence="7" id="KW-1185">Reference proteome</keyword>
<keyword evidence="3 4" id="KW-0349">Heme</keyword>
<comment type="cofactor">
    <cofactor evidence="1 3">
        <name>heme</name>
        <dbReference type="ChEBI" id="CHEBI:30413"/>
    </cofactor>
</comment>
<dbReference type="RefSeq" id="WP_406603874.1">
    <property type="nucleotide sequence ID" value="NZ_WEGK01000012.1"/>
</dbReference>
<keyword evidence="3 4" id="KW-0408">Iron</keyword>
<dbReference type="Gene3D" id="1.10.630.10">
    <property type="entry name" value="Cytochrome P450"/>
    <property type="match status" value="1"/>
</dbReference>
<dbReference type="GO" id="GO:0020037">
    <property type="term" value="F:heme binding"/>
    <property type="evidence" value="ECO:0007669"/>
    <property type="project" value="InterPro"/>
</dbReference>
<dbReference type="InterPro" id="IPR050121">
    <property type="entry name" value="Cytochrome_P450_monoxygenase"/>
</dbReference>
<comment type="caution">
    <text evidence="6">The sequence shown here is derived from an EMBL/GenBank/DDBJ whole genome shotgun (WGS) entry which is preliminary data.</text>
</comment>
<accession>A0A7K0D8L7</accession>
<dbReference type="GO" id="GO:0016705">
    <property type="term" value="F:oxidoreductase activity, acting on paired donors, with incorporation or reduction of molecular oxygen"/>
    <property type="evidence" value="ECO:0007669"/>
    <property type="project" value="InterPro"/>
</dbReference>
<keyword evidence="4" id="KW-0503">Monooxygenase</keyword>
<dbReference type="InterPro" id="IPR002401">
    <property type="entry name" value="Cyt_P450_E_grp-I"/>
</dbReference>
<dbReference type="InterPro" id="IPR017972">
    <property type="entry name" value="Cyt_P450_CS"/>
</dbReference>
<organism evidence="6 7">
    <name type="scientific">Nocardia macrotermitis</name>
    <dbReference type="NCBI Taxonomy" id="2585198"/>
    <lineage>
        <taxon>Bacteria</taxon>
        <taxon>Bacillati</taxon>
        <taxon>Actinomycetota</taxon>
        <taxon>Actinomycetes</taxon>
        <taxon>Mycobacteriales</taxon>
        <taxon>Nocardiaceae</taxon>
        <taxon>Nocardia</taxon>
    </lineage>
</organism>
<dbReference type="AlphaFoldDB" id="A0A7K0D8L7"/>
<dbReference type="PROSITE" id="PS00086">
    <property type="entry name" value="CYTOCHROME_P450"/>
    <property type="match status" value="1"/>
</dbReference>
<protein>
    <submittedName>
        <fullName evidence="6">Putative cytochrome P450 135A1</fullName>
        <ecNumber evidence="6">1.14.-.-</ecNumber>
    </submittedName>
</protein>
<dbReference type="GO" id="GO:0004497">
    <property type="term" value="F:monooxygenase activity"/>
    <property type="evidence" value="ECO:0007669"/>
    <property type="project" value="UniProtKB-KW"/>
</dbReference>
<evidence type="ECO:0000256" key="5">
    <source>
        <dbReference type="SAM" id="MobiDB-lite"/>
    </source>
</evidence>
<dbReference type="EMBL" id="WEGK01000012">
    <property type="protein sequence ID" value="MQY22058.1"/>
    <property type="molecule type" value="Genomic_DNA"/>
</dbReference>
<reference evidence="6 7" key="1">
    <citation type="submission" date="2019-10" db="EMBL/GenBank/DDBJ databases">
        <title>Nocardia macrotermitis sp. nov. and Nocardia aurantia sp. nov., isolated from the gut of fungus growing-termite Macrotermes natalensis.</title>
        <authorList>
            <person name="Benndorf R."/>
            <person name="Schwitalla J."/>
            <person name="Martin K."/>
            <person name="De Beer W."/>
            <person name="Kaster A.-K."/>
            <person name="Vollmers J."/>
            <person name="Poulsen M."/>
            <person name="Beemelmanns C."/>
        </authorList>
    </citation>
    <scope>NUCLEOTIDE SEQUENCE [LARGE SCALE GENOMIC DNA]</scope>
    <source>
        <strain evidence="6 7">RB20</strain>
    </source>
</reference>
<evidence type="ECO:0000256" key="1">
    <source>
        <dbReference type="ARBA" id="ARBA00001971"/>
    </source>
</evidence>
<feature type="binding site" description="axial binding residue" evidence="3">
    <location>
        <position position="382"/>
    </location>
    <ligand>
        <name>heme</name>
        <dbReference type="ChEBI" id="CHEBI:30413"/>
    </ligand>
    <ligandPart>
        <name>Fe</name>
        <dbReference type="ChEBI" id="CHEBI:18248"/>
    </ligandPart>
</feature>
<dbReference type="Proteomes" id="UP000438448">
    <property type="component" value="Unassembled WGS sequence"/>
</dbReference>
<keyword evidence="4 6" id="KW-0560">Oxidoreductase</keyword>
<evidence type="ECO:0000313" key="7">
    <source>
        <dbReference type="Proteomes" id="UP000438448"/>
    </source>
</evidence>
<evidence type="ECO:0000256" key="3">
    <source>
        <dbReference type="PIRSR" id="PIRSR602401-1"/>
    </source>
</evidence>
<proteinExistence type="inferred from homology"/>
<dbReference type="CDD" id="cd11053">
    <property type="entry name" value="CYP110-like"/>
    <property type="match status" value="1"/>
</dbReference>
<dbReference type="Pfam" id="PF00067">
    <property type="entry name" value="p450"/>
    <property type="match status" value="1"/>
</dbReference>
<dbReference type="SUPFAM" id="SSF48264">
    <property type="entry name" value="Cytochrome P450"/>
    <property type="match status" value="1"/>
</dbReference>
<evidence type="ECO:0000256" key="4">
    <source>
        <dbReference type="RuleBase" id="RU000461"/>
    </source>
</evidence>
<dbReference type="EC" id="1.14.-.-" evidence="6"/>
<dbReference type="PRINTS" id="PR00463">
    <property type="entry name" value="EP450I"/>
</dbReference>
<dbReference type="PRINTS" id="PR00385">
    <property type="entry name" value="P450"/>
</dbReference>
<gene>
    <name evidence="6" type="ORF">NRB20_51710</name>
</gene>
<dbReference type="GO" id="GO:0005506">
    <property type="term" value="F:iron ion binding"/>
    <property type="evidence" value="ECO:0007669"/>
    <property type="project" value="InterPro"/>
</dbReference>
<feature type="region of interest" description="Disordered" evidence="5">
    <location>
        <begin position="434"/>
        <end position="454"/>
    </location>
</feature>